<feature type="region of interest" description="Disordered" evidence="1">
    <location>
        <begin position="25"/>
        <end position="56"/>
    </location>
</feature>
<evidence type="ECO:0000256" key="2">
    <source>
        <dbReference type="SAM" id="SignalP"/>
    </source>
</evidence>
<dbReference type="PROSITE" id="PS51257">
    <property type="entry name" value="PROKAR_LIPOPROTEIN"/>
    <property type="match status" value="1"/>
</dbReference>
<evidence type="ECO:0008006" key="5">
    <source>
        <dbReference type="Google" id="ProtNLM"/>
    </source>
</evidence>
<feature type="signal peptide" evidence="2">
    <location>
        <begin position="1"/>
        <end position="26"/>
    </location>
</feature>
<evidence type="ECO:0000256" key="1">
    <source>
        <dbReference type="SAM" id="MobiDB-lite"/>
    </source>
</evidence>
<proteinExistence type="predicted"/>
<dbReference type="Proteomes" id="UP000005801">
    <property type="component" value="Unassembled WGS sequence"/>
</dbReference>
<gene>
    <name evidence="3" type="ORF">PPSIR1_10540</name>
</gene>
<reference evidence="3 4" key="1">
    <citation type="submission" date="2007-06" db="EMBL/GenBank/DDBJ databases">
        <authorList>
            <person name="Shimkets L."/>
            <person name="Ferriera S."/>
            <person name="Johnson J."/>
            <person name="Kravitz S."/>
            <person name="Beeson K."/>
            <person name="Sutton G."/>
            <person name="Rogers Y.-H."/>
            <person name="Friedman R."/>
            <person name="Frazier M."/>
            <person name="Venter J.C."/>
        </authorList>
    </citation>
    <scope>NUCLEOTIDE SEQUENCE [LARGE SCALE GENOMIC DNA]</scope>
    <source>
        <strain evidence="3 4">SIR-1</strain>
    </source>
</reference>
<evidence type="ECO:0000313" key="4">
    <source>
        <dbReference type="Proteomes" id="UP000005801"/>
    </source>
</evidence>
<dbReference type="EMBL" id="ABCS01000023">
    <property type="protein sequence ID" value="EDM79034.1"/>
    <property type="molecule type" value="Genomic_DNA"/>
</dbReference>
<feature type="chain" id="PRO_5002697115" description="Lipoprotein" evidence="2">
    <location>
        <begin position="27"/>
        <end position="270"/>
    </location>
</feature>
<accession>A6G4U2</accession>
<dbReference type="RefSeq" id="WP_006971741.1">
    <property type="nucleotide sequence ID" value="NZ_ABCS01000023.1"/>
</dbReference>
<dbReference type="AlphaFoldDB" id="A6G4U2"/>
<comment type="caution">
    <text evidence="3">The sequence shown here is derived from an EMBL/GenBank/DDBJ whole genome shotgun (WGS) entry which is preliminary data.</text>
</comment>
<keyword evidence="4" id="KW-1185">Reference proteome</keyword>
<organism evidence="3 4">
    <name type="scientific">Plesiocystis pacifica SIR-1</name>
    <dbReference type="NCBI Taxonomy" id="391625"/>
    <lineage>
        <taxon>Bacteria</taxon>
        <taxon>Pseudomonadati</taxon>
        <taxon>Myxococcota</taxon>
        <taxon>Polyangia</taxon>
        <taxon>Nannocystales</taxon>
        <taxon>Nannocystaceae</taxon>
        <taxon>Plesiocystis</taxon>
    </lineage>
</organism>
<dbReference type="STRING" id="391625.PPSIR1_10540"/>
<name>A6G4U2_9BACT</name>
<protein>
    <recommendedName>
        <fullName evidence="5">Lipoprotein</fullName>
    </recommendedName>
</protein>
<keyword evidence="2" id="KW-0732">Signal</keyword>
<sequence>MQHALSRSSIVLAAAASLAACSPRVATPDSAAARAPEASREPTTQRVRAEAPPPGVFVSAGSCPDVTPKLSETVSDDLRVELSEEEGEALRELFLRWIYDPSLIAPSERGLMRAHGHLDDGIGDEPGALPTSEVYCGEPAKVTARGLSDAFYDTLSGGEFGAPGEIQGLLNLRCDGNLCCSSSLSEYHVARGVIFEPSEDGWRVRAAHIASDDATLGSEFVERGYEETRERFASMMKRHACRPGGEPRPARLCESAGVFCYGPVGARESD</sequence>
<evidence type="ECO:0000313" key="3">
    <source>
        <dbReference type="EMBL" id="EDM79034.1"/>
    </source>
</evidence>